<dbReference type="PANTHER" id="PTHR34220">
    <property type="entry name" value="SENSOR HISTIDINE KINASE YPDA"/>
    <property type="match status" value="1"/>
</dbReference>
<dbReference type="InterPro" id="IPR050640">
    <property type="entry name" value="Bact_2-comp_sensor_kinase"/>
</dbReference>
<protein>
    <recommendedName>
        <fullName evidence="3">Histidine kinase</fullName>
    </recommendedName>
</protein>
<accession>A0ABP7Y6U4</accession>
<proteinExistence type="predicted"/>
<reference evidence="2" key="1">
    <citation type="journal article" date="2019" name="Int. J. Syst. Evol. Microbiol.">
        <title>The Global Catalogue of Microorganisms (GCM) 10K type strain sequencing project: providing services to taxonomists for standard genome sequencing and annotation.</title>
        <authorList>
            <consortium name="The Broad Institute Genomics Platform"/>
            <consortium name="The Broad Institute Genome Sequencing Center for Infectious Disease"/>
            <person name="Wu L."/>
            <person name="Ma J."/>
        </authorList>
    </citation>
    <scope>NUCLEOTIDE SEQUENCE [LARGE SCALE GENOMIC DNA]</scope>
    <source>
        <strain evidence="2">JCM 16704</strain>
    </source>
</reference>
<dbReference type="EMBL" id="BAAAZI010000003">
    <property type="protein sequence ID" value="GAA4131708.1"/>
    <property type="molecule type" value="Genomic_DNA"/>
</dbReference>
<dbReference type="PANTHER" id="PTHR34220:SF7">
    <property type="entry name" value="SENSOR HISTIDINE KINASE YPDA"/>
    <property type="match status" value="1"/>
</dbReference>
<comment type="caution">
    <text evidence="1">The sequence shown here is derived from an EMBL/GenBank/DDBJ whole genome shotgun (WGS) entry which is preliminary data.</text>
</comment>
<dbReference type="Proteomes" id="UP001500101">
    <property type="component" value="Unassembled WGS sequence"/>
</dbReference>
<dbReference type="RefSeq" id="WP_344672829.1">
    <property type="nucleotide sequence ID" value="NZ_BAAAZI010000003.1"/>
</dbReference>
<sequence>MFWSKKNGNKSQEFQEILKLRSELSFKGIQFDKALFQLLTPLFEENPLLFKDWKDLQNKVLQAVEEKTWTIQDEIEFIESYVNLWKIAKSDELHTQLTIKGNQQDIQIFPLITFGAIQNALQLGYNSMREHPLKIRIQLSQSTLQLEVSNRVNHYLQNQADNMQFEYWKNRLEYRYPEKHQLFVNSNSNIFKSTLILQIA</sequence>
<evidence type="ECO:0008006" key="3">
    <source>
        <dbReference type="Google" id="ProtNLM"/>
    </source>
</evidence>
<evidence type="ECO:0000313" key="1">
    <source>
        <dbReference type="EMBL" id="GAA4131708.1"/>
    </source>
</evidence>
<organism evidence="1 2">
    <name type="scientific">Sphingobacterium kyonggiense</name>
    <dbReference type="NCBI Taxonomy" id="714075"/>
    <lineage>
        <taxon>Bacteria</taxon>
        <taxon>Pseudomonadati</taxon>
        <taxon>Bacteroidota</taxon>
        <taxon>Sphingobacteriia</taxon>
        <taxon>Sphingobacteriales</taxon>
        <taxon>Sphingobacteriaceae</taxon>
        <taxon>Sphingobacterium</taxon>
    </lineage>
</organism>
<keyword evidence="2" id="KW-1185">Reference proteome</keyword>
<name>A0ABP7Y6U4_9SPHI</name>
<gene>
    <name evidence="1" type="ORF">GCM10022216_02040</name>
</gene>
<evidence type="ECO:0000313" key="2">
    <source>
        <dbReference type="Proteomes" id="UP001500101"/>
    </source>
</evidence>